<dbReference type="Gene3D" id="1.20.1720.10">
    <property type="entry name" value="Multidrug resistance protein D"/>
    <property type="match status" value="1"/>
</dbReference>
<reference evidence="8" key="1">
    <citation type="submission" date="2021-02" db="EMBL/GenBank/DDBJ databases">
        <title>Draft genome sequence of Microbispora sp. RL4-1S isolated from rice leaves in Thailand.</title>
        <authorList>
            <person name="Muangham S."/>
            <person name="Duangmal K."/>
        </authorList>
    </citation>
    <scope>NUCLEOTIDE SEQUENCE</scope>
    <source>
        <strain evidence="8">RL4-1S</strain>
    </source>
</reference>
<feature type="transmembrane region" description="Helical" evidence="6">
    <location>
        <begin position="164"/>
        <end position="183"/>
    </location>
</feature>
<feature type="transmembrane region" description="Helical" evidence="6">
    <location>
        <begin position="134"/>
        <end position="158"/>
    </location>
</feature>
<dbReference type="RefSeq" id="WP_210154487.1">
    <property type="nucleotide sequence ID" value="NZ_JAFCNB010000002.1"/>
</dbReference>
<dbReference type="Pfam" id="PF07690">
    <property type="entry name" value="MFS_1"/>
    <property type="match status" value="1"/>
</dbReference>
<dbReference type="Proteomes" id="UP000674234">
    <property type="component" value="Unassembled WGS sequence"/>
</dbReference>
<feature type="transmembrane region" description="Helical" evidence="6">
    <location>
        <begin position="78"/>
        <end position="96"/>
    </location>
</feature>
<evidence type="ECO:0000256" key="6">
    <source>
        <dbReference type="SAM" id="Phobius"/>
    </source>
</evidence>
<dbReference type="SUPFAM" id="SSF103473">
    <property type="entry name" value="MFS general substrate transporter"/>
    <property type="match status" value="1"/>
</dbReference>
<evidence type="ECO:0000256" key="3">
    <source>
        <dbReference type="ARBA" id="ARBA00022692"/>
    </source>
</evidence>
<dbReference type="PANTHER" id="PTHR42718">
    <property type="entry name" value="MAJOR FACILITATOR SUPERFAMILY MULTIDRUG TRANSPORTER MFSC"/>
    <property type="match status" value="1"/>
</dbReference>
<accession>A0A941AGQ5</accession>
<dbReference type="PANTHER" id="PTHR42718:SF9">
    <property type="entry name" value="MAJOR FACILITATOR SUPERFAMILY MULTIDRUG TRANSPORTER MFSC"/>
    <property type="match status" value="1"/>
</dbReference>
<keyword evidence="5 6" id="KW-0472">Membrane</keyword>
<feature type="transmembrane region" description="Helical" evidence="6">
    <location>
        <begin position="435"/>
        <end position="453"/>
    </location>
</feature>
<feature type="domain" description="Major facilitator superfamily (MFS) profile" evidence="7">
    <location>
        <begin position="11"/>
        <end position="458"/>
    </location>
</feature>
<gene>
    <name evidence="8" type="ORF">JOL79_05190</name>
</gene>
<dbReference type="InterPro" id="IPR020846">
    <property type="entry name" value="MFS_dom"/>
</dbReference>
<evidence type="ECO:0000313" key="9">
    <source>
        <dbReference type="Proteomes" id="UP000674234"/>
    </source>
</evidence>
<keyword evidence="4 6" id="KW-1133">Transmembrane helix</keyword>
<feature type="transmembrane region" description="Helical" evidence="6">
    <location>
        <begin position="404"/>
        <end position="423"/>
    </location>
</feature>
<keyword evidence="3 6" id="KW-0812">Transmembrane</keyword>
<dbReference type="InterPro" id="IPR036259">
    <property type="entry name" value="MFS_trans_sf"/>
</dbReference>
<feature type="transmembrane region" description="Helical" evidence="6">
    <location>
        <begin position="260"/>
        <end position="284"/>
    </location>
</feature>
<evidence type="ECO:0000259" key="7">
    <source>
        <dbReference type="PROSITE" id="PS50850"/>
    </source>
</evidence>
<dbReference type="Gene3D" id="1.20.1250.20">
    <property type="entry name" value="MFS general substrate transporter like domains"/>
    <property type="match status" value="1"/>
</dbReference>
<dbReference type="GO" id="GO:0005886">
    <property type="term" value="C:plasma membrane"/>
    <property type="evidence" value="ECO:0007669"/>
    <property type="project" value="UniProtKB-SubCell"/>
</dbReference>
<evidence type="ECO:0000256" key="1">
    <source>
        <dbReference type="ARBA" id="ARBA00004651"/>
    </source>
</evidence>
<dbReference type="PROSITE" id="PS50850">
    <property type="entry name" value="MFS"/>
    <property type="match status" value="1"/>
</dbReference>
<feature type="transmembrane region" description="Helical" evidence="6">
    <location>
        <begin position="102"/>
        <end position="122"/>
    </location>
</feature>
<evidence type="ECO:0000256" key="2">
    <source>
        <dbReference type="ARBA" id="ARBA00022448"/>
    </source>
</evidence>
<feature type="transmembrane region" description="Helical" evidence="6">
    <location>
        <begin position="47"/>
        <end position="66"/>
    </location>
</feature>
<keyword evidence="9" id="KW-1185">Reference proteome</keyword>
<feature type="transmembrane region" description="Helical" evidence="6">
    <location>
        <begin position="360"/>
        <end position="383"/>
    </location>
</feature>
<dbReference type="GO" id="GO:0022857">
    <property type="term" value="F:transmembrane transporter activity"/>
    <property type="evidence" value="ECO:0007669"/>
    <property type="project" value="InterPro"/>
</dbReference>
<proteinExistence type="predicted"/>
<evidence type="ECO:0000313" key="8">
    <source>
        <dbReference type="EMBL" id="MBP2703195.1"/>
    </source>
</evidence>
<dbReference type="EMBL" id="JAFCNB010000002">
    <property type="protein sequence ID" value="MBP2703195.1"/>
    <property type="molecule type" value="Genomic_DNA"/>
</dbReference>
<feature type="transmembrane region" description="Helical" evidence="6">
    <location>
        <begin position="227"/>
        <end position="248"/>
    </location>
</feature>
<feature type="transmembrane region" description="Helical" evidence="6">
    <location>
        <begin position="195"/>
        <end position="215"/>
    </location>
</feature>
<dbReference type="CDD" id="cd17504">
    <property type="entry name" value="MFS_MMR_MDR_like"/>
    <property type="match status" value="1"/>
</dbReference>
<dbReference type="AlphaFoldDB" id="A0A941AGQ5"/>
<protein>
    <submittedName>
        <fullName evidence="8">MFS transporter</fullName>
    </submittedName>
</protein>
<comment type="caution">
    <text evidence="8">The sequence shown here is derived from an EMBL/GenBank/DDBJ whole genome shotgun (WGS) entry which is preliminary data.</text>
</comment>
<comment type="subcellular location">
    <subcellularLocation>
        <location evidence="1">Cell membrane</location>
        <topology evidence="1">Multi-pass membrane protein</topology>
    </subcellularLocation>
</comment>
<feature type="transmembrane region" description="Helical" evidence="6">
    <location>
        <begin position="336"/>
        <end position="354"/>
    </location>
</feature>
<evidence type="ECO:0000256" key="5">
    <source>
        <dbReference type="ARBA" id="ARBA00023136"/>
    </source>
</evidence>
<evidence type="ECO:0000256" key="4">
    <source>
        <dbReference type="ARBA" id="ARBA00022989"/>
    </source>
</evidence>
<feature type="transmembrane region" description="Helical" evidence="6">
    <location>
        <begin position="304"/>
        <end position="324"/>
    </location>
</feature>
<name>A0A941AGQ5_9ACTN</name>
<organism evidence="8 9">
    <name type="scientific">Microbispora oryzae</name>
    <dbReference type="NCBI Taxonomy" id="2806554"/>
    <lineage>
        <taxon>Bacteria</taxon>
        <taxon>Bacillati</taxon>
        <taxon>Actinomycetota</taxon>
        <taxon>Actinomycetes</taxon>
        <taxon>Streptosporangiales</taxon>
        <taxon>Streptosporangiaceae</taxon>
        <taxon>Microbispora</taxon>
    </lineage>
</organism>
<keyword evidence="2" id="KW-0813">Transport</keyword>
<dbReference type="InterPro" id="IPR011701">
    <property type="entry name" value="MFS"/>
</dbReference>
<sequence length="497" mass="50579">MARSSSSTRLTFAVLAAAAAALSMLQSLVSPVLPTIQHDLHTDQNTVTWVLTGWLLAAAVATPVMGRIGDMIGKGRTLLISLGAIAIGCLLSAIAPNIETLIVARVVQGLGGAVLPLSFGIVRDEFPPHRVPSAVGGLSAVIAAGGGLGVVLAGPVVAALGWRWLFWIPLVFVVATALLAFRYVPESPVRTPGRVNWLAVVLLSGWLVALLAPLSEAPAWGWGSARVIGLLSVAVVLCALWIVVELRARTPLIDMRMMRLPVVWTTNLVALLFGAAMFSAYAFLPEFVQTPTAAGFGFGSSVTEAGLLMLPMLVTMAVAGSLSGPIAPIFGVKAQLVLGAALTAVACAAFAGYHDEKWQIAVATAVFGLGVGLAYAAMTSLIVQNVPAGQTAVAGGMNTNIRNIGGSVGAAVASSIITSHLQASGLPLESGFTDAFLLLAGAAAVSLVVALLVPAARRRDGAHATGARTAHGSAAGTAAADVLTPATRAAGSDLPVR</sequence>